<dbReference type="AlphaFoldDB" id="A0A9Q0AKS8"/>
<accession>A0A9Q0AKS8</accession>
<feature type="region of interest" description="Disordered" evidence="1">
    <location>
        <begin position="1"/>
        <end position="48"/>
    </location>
</feature>
<reference evidence="2" key="1">
    <citation type="submission" date="2021-03" db="EMBL/GenBank/DDBJ databases">
        <title>Revisited historic fungal species revealed as producer of novel bioactive compounds through whole genome sequencing and comparative genomics.</title>
        <authorList>
            <person name="Vignolle G.A."/>
            <person name="Hochenegger N."/>
            <person name="Mach R.L."/>
            <person name="Mach-Aigner A.R."/>
            <person name="Javad Rahimi M."/>
            <person name="Salim K.A."/>
            <person name="Chan C.M."/>
            <person name="Lim L.B.L."/>
            <person name="Cai F."/>
            <person name="Druzhinina I.S."/>
            <person name="U'Ren J.M."/>
            <person name="Derntl C."/>
        </authorList>
    </citation>
    <scope>NUCLEOTIDE SEQUENCE</scope>
    <source>
        <strain evidence="2">TUCIM 5799</strain>
    </source>
</reference>
<evidence type="ECO:0000313" key="2">
    <source>
        <dbReference type="EMBL" id="KAI1857456.1"/>
    </source>
</evidence>
<comment type="caution">
    <text evidence="2">The sequence shown here is derived from an EMBL/GenBank/DDBJ whole genome shotgun (WGS) entry which is preliminary data.</text>
</comment>
<feature type="compositionally biased region" description="Basic and acidic residues" evidence="1">
    <location>
        <begin position="34"/>
        <end position="47"/>
    </location>
</feature>
<keyword evidence="3" id="KW-1185">Reference proteome</keyword>
<dbReference type="EMBL" id="JAFIMR010000040">
    <property type="protein sequence ID" value="KAI1857456.1"/>
    <property type="molecule type" value="Genomic_DNA"/>
</dbReference>
<feature type="compositionally biased region" description="Acidic residues" evidence="1">
    <location>
        <begin position="253"/>
        <end position="262"/>
    </location>
</feature>
<proteinExistence type="predicted"/>
<feature type="region of interest" description="Disordered" evidence="1">
    <location>
        <begin position="60"/>
        <end position="82"/>
    </location>
</feature>
<feature type="compositionally biased region" description="Low complexity" evidence="1">
    <location>
        <begin position="21"/>
        <end position="30"/>
    </location>
</feature>
<organism evidence="2 3">
    <name type="scientific">Neoarthrinium moseri</name>
    <dbReference type="NCBI Taxonomy" id="1658444"/>
    <lineage>
        <taxon>Eukaryota</taxon>
        <taxon>Fungi</taxon>
        <taxon>Dikarya</taxon>
        <taxon>Ascomycota</taxon>
        <taxon>Pezizomycotina</taxon>
        <taxon>Sordariomycetes</taxon>
        <taxon>Xylariomycetidae</taxon>
        <taxon>Amphisphaeriales</taxon>
        <taxon>Apiosporaceae</taxon>
        <taxon>Neoarthrinium</taxon>
    </lineage>
</organism>
<evidence type="ECO:0000256" key="1">
    <source>
        <dbReference type="SAM" id="MobiDB-lite"/>
    </source>
</evidence>
<feature type="region of interest" description="Disordered" evidence="1">
    <location>
        <begin position="161"/>
        <end position="376"/>
    </location>
</feature>
<evidence type="ECO:0000313" key="3">
    <source>
        <dbReference type="Proteomes" id="UP000829685"/>
    </source>
</evidence>
<protein>
    <submittedName>
        <fullName evidence="2">Uncharacterized protein</fullName>
    </submittedName>
</protein>
<dbReference type="Proteomes" id="UP000829685">
    <property type="component" value="Unassembled WGS sequence"/>
</dbReference>
<name>A0A9Q0AKS8_9PEZI</name>
<gene>
    <name evidence="2" type="ORF">JX265_011191</name>
</gene>
<sequence>MTRKIPWRDGATVKASSRANSTMPSSTLTPPRRPTAEAKGSGEEDVKATVASLVNRRVKRLSLKRSRSSSPPPEPLEESFMREGLDGDDMYRMVEDEFYYTAQRFTAHLHAAEYQKLKDKAKSHNAATIRDITRPVVGQVSDLVQKKLDRAARLKQQKLVKRVTADDEDTEEDDTYHKGTSLFGLMQSPRKKIPRLDHFDPSTSTSGRNLATSSLSKHTSTRASHVRPPPLPNRAPGQSDRQPSRYKAIVQLDAEDEDENLDLDTPPRSKPFVASNRPPTASIPRTTADMDDRRKTLATGPHKPAVLPPRRKSPKPSSSGPDAHDAAQSTDDESDGALFGFQKRARERSLARTKGYAQTSKKDDSGASKDFIPGFI</sequence>
<feature type="compositionally biased region" description="Polar residues" evidence="1">
    <location>
        <begin position="201"/>
        <end position="223"/>
    </location>
</feature>